<sequence>MSAQRPLFCEAPAAGPDGGLGAPVQCAWRQRLMMQRWVFDQGRATGCISAAARWWHWRRQTDAASGVAPVWDAAWQRQTLLVDDANPRAPQRMSLIAMEADGSWSATTWRWSPPERAVTRRWEQQRWDQLKQALQQLPTPADADSSAPALALGYRGLQERAAERTGAALLWALGGQCLRLSALPQADAQALPLPYAREDSRLEQRAAIQVQLARTDPAATWPAVFHLMLPSLPHQRSATYAAVARSHLRLIGHLWLPARSAPPWHLQLDTALAAKPESAAALRVMAVLERAMAALAGIWVADHER</sequence>
<dbReference type="EMBL" id="FRCX01000004">
    <property type="protein sequence ID" value="SHN05649.1"/>
    <property type="molecule type" value="Genomic_DNA"/>
</dbReference>
<proteinExistence type="predicted"/>
<dbReference type="STRING" id="551987.SAMN05192549_10486"/>
<reference evidence="2" key="1">
    <citation type="submission" date="2016-11" db="EMBL/GenBank/DDBJ databases">
        <authorList>
            <person name="Varghese N."/>
            <person name="Submissions S."/>
        </authorList>
    </citation>
    <scope>NUCLEOTIDE SEQUENCE [LARGE SCALE GENOMIC DNA]</scope>
    <source>
        <strain evidence="2">Sac-22</strain>
    </source>
</reference>
<organism evidence="1 2">
    <name type="scientific">Duganella sacchari</name>
    <dbReference type="NCBI Taxonomy" id="551987"/>
    <lineage>
        <taxon>Bacteria</taxon>
        <taxon>Pseudomonadati</taxon>
        <taxon>Pseudomonadota</taxon>
        <taxon>Betaproteobacteria</taxon>
        <taxon>Burkholderiales</taxon>
        <taxon>Oxalobacteraceae</taxon>
        <taxon>Telluria group</taxon>
        <taxon>Duganella</taxon>
    </lineage>
</organism>
<evidence type="ECO:0000313" key="1">
    <source>
        <dbReference type="EMBL" id="SHN05649.1"/>
    </source>
</evidence>
<gene>
    <name evidence="1" type="ORF">SAMN05192549_10486</name>
</gene>
<name>A0A1M7NQI9_9BURK</name>
<protein>
    <submittedName>
        <fullName evidence="1">Uncharacterized protein</fullName>
    </submittedName>
</protein>
<keyword evidence="2" id="KW-1185">Reference proteome</keyword>
<dbReference type="AlphaFoldDB" id="A0A1M7NQI9"/>
<accession>A0A1M7NQI9</accession>
<dbReference type="Proteomes" id="UP000184339">
    <property type="component" value="Unassembled WGS sequence"/>
</dbReference>
<evidence type="ECO:0000313" key="2">
    <source>
        <dbReference type="Proteomes" id="UP000184339"/>
    </source>
</evidence>